<reference evidence="4 5" key="1">
    <citation type="submission" date="2017-04" db="EMBL/GenBank/DDBJ databases">
        <title>Complete Genome Sequence of Streptomyces gilvosporeus F607, a Capable Producer of Natamycin.</title>
        <authorList>
            <person name="Zong G."/>
            <person name="Zhong C."/>
            <person name="Fu J."/>
            <person name="Qin R."/>
            <person name="Cao G."/>
        </authorList>
    </citation>
    <scope>NUCLEOTIDE SEQUENCE [LARGE SCALE GENOMIC DNA]</scope>
    <source>
        <strain evidence="4 5">F607</strain>
    </source>
</reference>
<dbReference type="AlphaFoldDB" id="A0A1V0TRD0"/>
<dbReference type="STRING" id="553510.B1H19_14380"/>
<accession>A0A1V0TRD0</accession>
<gene>
    <name evidence="4" type="ORF">B1H19_14380</name>
</gene>
<evidence type="ECO:0000256" key="1">
    <source>
        <dbReference type="SAM" id="Phobius"/>
    </source>
</evidence>
<feature type="transmembrane region" description="Helical" evidence="1">
    <location>
        <begin position="84"/>
        <end position="105"/>
    </location>
</feature>
<dbReference type="PANTHER" id="PTHR37810">
    <property type="entry name" value="IMMUNITY PROTEIN SDPI"/>
    <property type="match status" value="1"/>
</dbReference>
<evidence type="ECO:0008006" key="6">
    <source>
        <dbReference type="Google" id="ProtNLM"/>
    </source>
</evidence>
<evidence type="ECO:0000313" key="4">
    <source>
        <dbReference type="EMBL" id="ARF55222.1"/>
    </source>
</evidence>
<feature type="domain" description="DUF1648" evidence="2">
    <location>
        <begin position="149"/>
        <end position="194"/>
    </location>
</feature>
<feature type="transmembrane region" description="Helical" evidence="1">
    <location>
        <begin position="58"/>
        <end position="78"/>
    </location>
</feature>
<feature type="domain" description="DUF5808" evidence="3">
    <location>
        <begin position="329"/>
        <end position="352"/>
    </location>
</feature>
<dbReference type="EMBL" id="CP020569">
    <property type="protein sequence ID" value="ARF55222.1"/>
    <property type="molecule type" value="Genomic_DNA"/>
</dbReference>
<keyword evidence="1" id="KW-0472">Membrane</keyword>
<dbReference type="OrthoDB" id="9808690at2"/>
<evidence type="ECO:0000259" key="3">
    <source>
        <dbReference type="Pfam" id="PF19124"/>
    </source>
</evidence>
<keyword evidence="1" id="KW-0812">Transmembrane</keyword>
<protein>
    <recommendedName>
        <fullName evidence="6">DUF1648 domain-containing protein</fullName>
    </recommendedName>
</protein>
<dbReference type="PANTHER" id="PTHR37810:SF9">
    <property type="entry name" value="MEMBRANE PROTEIN"/>
    <property type="match status" value="1"/>
</dbReference>
<sequence>MNTAVIVVDGVTPALLTGLAWLMPSLIGRTLPFGVRTPAERADAPVIAEQRGRYRWRVALGGAVVIAAGLVLSAVLPASAVPPVVLPALVPLLTVVVWLVAYHRARVAIMAVKRREDWYRGLRQGVVADTSLRTDPERFPWPWSLPALLVCAGTAVAGVLRYPSLPDRLPLHFGSSGVDRWGAKSVGTAFFPVFAQIATTAVILVVTWLAFRSRADLDPARPADSARRHRRFTVRTAVSLLVLAACVNLTMFVGAWAMWHPDQQVSLVLAMLPILAGTVVTLVVAFRTGQGGSRLPEPEGAEPEEDTGVVRRDDDRYWHGFGSLYVNRADPAIFVPKRFGIGWTVNFGNPRGLLVFGLLRSPVVVLPLLLR</sequence>
<evidence type="ECO:0000259" key="2">
    <source>
        <dbReference type="Pfam" id="PF07853"/>
    </source>
</evidence>
<dbReference type="InterPro" id="IPR043831">
    <property type="entry name" value="DUF5808"/>
</dbReference>
<evidence type="ECO:0000313" key="5">
    <source>
        <dbReference type="Proteomes" id="UP000192726"/>
    </source>
</evidence>
<keyword evidence="5" id="KW-1185">Reference proteome</keyword>
<feature type="transmembrane region" description="Helical" evidence="1">
    <location>
        <begin position="143"/>
        <end position="162"/>
    </location>
</feature>
<keyword evidence="1" id="KW-1133">Transmembrane helix</keyword>
<proteinExistence type="predicted"/>
<dbReference type="GO" id="GO:0009636">
    <property type="term" value="P:response to toxic substance"/>
    <property type="evidence" value="ECO:0007669"/>
    <property type="project" value="TreeGrafter"/>
</dbReference>
<dbReference type="Pfam" id="PF19124">
    <property type="entry name" value="DUF5808"/>
    <property type="match status" value="1"/>
</dbReference>
<feature type="transmembrane region" description="Helical" evidence="1">
    <location>
        <begin position="232"/>
        <end position="259"/>
    </location>
</feature>
<dbReference type="RefSeq" id="WP_083105131.1">
    <property type="nucleotide sequence ID" value="NZ_CP020569.1"/>
</dbReference>
<dbReference type="KEGG" id="sgv:B1H19_14380"/>
<dbReference type="InterPro" id="IPR012867">
    <property type="entry name" value="DUF1648"/>
</dbReference>
<feature type="transmembrane region" description="Helical" evidence="1">
    <location>
        <begin position="189"/>
        <end position="211"/>
    </location>
</feature>
<name>A0A1V0TRD0_9ACTN</name>
<dbReference type="Proteomes" id="UP000192726">
    <property type="component" value="Chromosome"/>
</dbReference>
<dbReference type="Pfam" id="PF07853">
    <property type="entry name" value="DUF1648"/>
    <property type="match status" value="1"/>
</dbReference>
<organism evidence="4 5">
    <name type="scientific">Streptomyces gilvosporeus</name>
    <dbReference type="NCBI Taxonomy" id="553510"/>
    <lineage>
        <taxon>Bacteria</taxon>
        <taxon>Bacillati</taxon>
        <taxon>Actinomycetota</taxon>
        <taxon>Actinomycetes</taxon>
        <taxon>Kitasatosporales</taxon>
        <taxon>Streptomycetaceae</taxon>
        <taxon>Streptomyces</taxon>
    </lineage>
</organism>
<feature type="transmembrane region" description="Helical" evidence="1">
    <location>
        <begin position="265"/>
        <end position="286"/>
    </location>
</feature>